<dbReference type="PANTHER" id="PTHR12072:SF4">
    <property type="entry name" value="CWF19-LIKE PROTEIN 1"/>
    <property type="match status" value="1"/>
</dbReference>
<dbReference type="InterPro" id="IPR040194">
    <property type="entry name" value="Cwf19-like"/>
</dbReference>
<dbReference type="PANTHER" id="PTHR12072">
    <property type="entry name" value="CWF19, CELL CYCLE CONTROL PROTEIN"/>
    <property type="match status" value="1"/>
</dbReference>
<dbReference type="InterPro" id="IPR006767">
    <property type="entry name" value="Cwf19-like_C_dom-2"/>
</dbReference>
<dbReference type="CDD" id="cd07380">
    <property type="entry name" value="MPP_CWF19_N"/>
    <property type="match status" value="1"/>
</dbReference>
<name>A0A2S4L294_9HYPO</name>
<feature type="domain" description="Cwf19-like protein C-terminal" evidence="2">
    <location>
        <begin position="567"/>
        <end position="624"/>
    </location>
</feature>
<dbReference type="EMBL" id="PKSG01000314">
    <property type="protein sequence ID" value="POR36550.1"/>
    <property type="molecule type" value="Genomic_DNA"/>
</dbReference>
<dbReference type="STRING" id="94208.A0A2S4L294"/>
<evidence type="ECO:0000313" key="4">
    <source>
        <dbReference type="EMBL" id="POR36550.1"/>
    </source>
</evidence>
<dbReference type="InterPro" id="IPR006768">
    <property type="entry name" value="Cwf19-like_C_dom-1"/>
</dbReference>
<evidence type="ECO:0000313" key="5">
    <source>
        <dbReference type="Proteomes" id="UP000237481"/>
    </source>
</evidence>
<dbReference type="Pfam" id="PF04676">
    <property type="entry name" value="CwfJ_C_2"/>
    <property type="match status" value="1"/>
</dbReference>
<sequence length="630" mass="69637">MRGKTDKASGDPPKLQEANHAPCANCLSALLQHAPNSRAAPSHRPRILLRLELLSIQANEELRWLLPRCKHSANDCETLVPDFWHRRIVLGSLNGQLEAALKKLATLHAKNDFALAILTGDVFTPTTDDELISSLMDGTLEVPLPTYFTLGTHPLPERIAAKVKADEEICPNLHFLGKRSITKTSDGIRIVALGGLLDTNLLGGQSKEQHLPFHTEDDAKALRGANSADILLTSMWPADIWHGSKVALEPSQQASIKSTKAIAELCAALKPRYHLSASPGTFFYEREPFLHPSQGDSDVSSITRFISMAPYGNESKAKAMYAFSLNKSDTSTPLGATGSPLAIHQKKRARTDESYSRFGGGHHDGDRHGRRNKRRRASPPPGPDRCYFCLSNPNISSHMCCSIGDESYITTAKGPLPTSTTFVEQGLNFPGHFIIIPLAHAATIPSMGDTSDPGSDAVRTYSEMARFRDSLQAMISAKSSHKLGVVTWEISRDRNVHVIWQLIAIPADLVQRGVAEAAFRVEAENQQYPAFLTKDLSVEEQARYGDFFRVWLWADNGEDKIKGKSLVMPLAPDLRFDLQFGRRVLAKLIGLEKRFVWQDCAQTEEEETKDVGAVREAFKDWDFTLEQDGA</sequence>
<evidence type="ECO:0000259" key="3">
    <source>
        <dbReference type="Pfam" id="PF04677"/>
    </source>
</evidence>
<dbReference type="GO" id="GO:0000398">
    <property type="term" value="P:mRNA splicing, via spliceosome"/>
    <property type="evidence" value="ECO:0007669"/>
    <property type="project" value="TreeGrafter"/>
</dbReference>
<organism evidence="4 5">
    <name type="scientific">Tolypocladium paradoxum</name>
    <dbReference type="NCBI Taxonomy" id="94208"/>
    <lineage>
        <taxon>Eukaryota</taxon>
        <taxon>Fungi</taxon>
        <taxon>Dikarya</taxon>
        <taxon>Ascomycota</taxon>
        <taxon>Pezizomycotina</taxon>
        <taxon>Sordariomycetes</taxon>
        <taxon>Hypocreomycetidae</taxon>
        <taxon>Hypocreales</taxon>
        <taxon>Ophiocordycipitaceae</taxon>
        <taxon>Tolypocladium</taxon>
    </lineage>
</organism>
<dbReference type="Pfam" id="PF04677">
    <property type="entry name" value="CwfJ_C_1"/>
    <property type="match status" value="1"/>
</dbReference>
<evidence type="ECO:0000256" key="1">
    <source>
        <dbReference type="SAM" id="MobiDB-lite"/>
    </source>
</evidence>
<evidence type="ECO:0000259" key="2">
    <source>
        <dbReference type="Pfam" id="PF04676"/>
    </source>
</evidence>
<dbReference type="GO" id="GO:0061632">
    <property type="term" value="F:RNA lariat debranching enzyme activator activity"/>
    <property type="evidence" value="ECO:0007669"/>
    <property type="project" value="TreeGrafter"/>
</dbReference>
<gene>
    <name evidence="4" type="ORF">TPAR_03268</name>
</gene>
<feature type="compositionally biased region" description="Basic and acidic residues" evidence="1">
    <location>
        <begin position="350"/>
        <end position="367"/>
    </location>
</feature>
<feature type="domain" description="Cwf19-like C-terminal" evidence="3">
    <location>
        <begin position="382"/>
        <end position="512"/>
    </location>
</feature>
<feature type="compositionally biased region" description="Basic residues" evidence="1">
    <location>
        <begin position="368"/>
        <end position="377"/>
    </location>
</feature>
<dbReference type="Proteomes" id="UP000237481">
    <property type="component" value="Unassembled WGS sequence"/>
</dbReference>
<comment type="caution">
    <text evidence="4">The sequence shown here is derived from an EMBL/GenBank/DDBJ whole genome shotgun (WGS) entry which is preliminary data.</text>
</comment>
<dbReference type="AlphaFoldDB" id="A0A2S4L294"/>
<dbReference type="OrthoDB" id="444325at2759"/>
<keyword evidence="5" id="KW-1185">Reference proteome</keyword>
<protein>
    <submittedName>
        <fullName evidence="4">CWF19-like protein</fullName>
    </submittedName>
</protein>
<proteinExistence type="predicted"/>
<accession>A0A2S4L294</accession>
<feature type="region of interest" description="Disordered" evidence="1">
    <location>
        <begin position="334"/>
        <end position="383"/>
    </location>
</feature>
<dbReference type="GO" id="GO:0071014">
    <property type="term" value="C:post-mRNA release spliceosomal complex"/>
    <property type="evidence" value="ECO:0007669"/>
    <property type="project" value="TreeGrafter"/>
</dbReference>
<reference evidence="4 5" key="1">
    <citation type="submission" date="2018-01" db="EMBL/GenBank/DDBJ databases">
        <title>Harnessing the power of phylogenomics to disentangle the directionality and signatures of interkingdom host jumping in the parasitic fungal genus Tolypocladium.</title>
        <authorList>
            <person name="Quandt C.A."/>
            <person name="Patterson W."/>
            <person name="Spatafora J.W."/>
        </authorList>
    </citation>
    <scope>NUCLEOTIDE SEQUENCE [LARGE SCALE GENOMIC DNA]</scope>
    <source>
        <strain evidence="4 5">NRBC 100945</strain>
    </source>
</reference>